<evidence type="ECO:0000313" key="2">
    <source>
        <dbReference type="Proteomes" id="UP000422572"/>
    </source>
</evidence>
<gene>
    <name evidence="1" type="ORF">EIZ62_03625</name>
</gene>
<dbReference type="Proteomes" id="UP000422572">
    <property type="component" value="Chromosome"/>
</dbReference>
<name>A0A6I6F3P2_9ACTN</name>
<accession>A0A6I6F3P2</accession>
<keyword evidence="2" id="KW-1185">Reference proteome</keyword>
<sequence>MNPYAVLAAAAAHWDRVAGRVDGPSRERLAVLLADVRRKRAGAAGEGELRAAAEAAARVLQEALPEEFGGAGGTGGVHGPGEAGGARLVAGALDVVDAVDDAYLGFRVEDLAVLLVDGHRMVGPVLGPVRDRLLAVPAVGAETVRGRGGDPYARELIRLRGAGGAVRLPAFQFSGDGLPWLVVLEVNALLGADRDPWGAADWWLSGNAWLGTAPAELLGTGNDRRLVDTAGFLMDGE</sequence>
<organism evidence="1 2">
    <name type="scientific">Streptomyces ficellus</name>
    <dbReference type="NCBI Taxonomy" id="1977088"/>
    <lineage>
        <taxon>Bacteria</taxon>
        <taxon>Bacillati</taxon>
        <taxon>Actinomycetota</taxon>
        <taxon>Actinomycetes</taxon>
        <taxon>Kitasatosporales</taxon>
        <taxon>Streptomycetaceae</taxon>
        <taxon>Streptomyces</taxon>
    </lineage>
</organism>
<dbReference type="OrthoDB" id="3629757at2"/>
<proteinExistence type="predicted"/>
<dbReference type="AlphaFoldDB" id="A0A6I6F3P2"/>
<dbReference type="RefSeq" id="WP_156691261.1">
    <property type="nucleotide sequence ID" value="NZ_CP034279.1"/>
</dbReference>
<reference evidence="1 2" key="1">
    <citation type="submission" date="2018-12" db="EMBL/GenBank/DDBJ databases">
        <title>Complete genome sequence of Streptomyces ficellus NRRL8067, the producer of ficellomycin, feldamycin and nojirimycin.</title>
        <authorList>
            <person name="Zhang H."/>
            <person name="Yue R."/>
            <person name="Liu Y."/>
            <person name="Li M."/>
            <person name="Mu H."/>
            <person name="Zhang J."/>
        </authorList>
    </citation>
    <scope>NUCLEOTIDE SEQUENCE [LARGE SCALE GENOMIC DNA]</scope>
    <source>
        <strain evidence="1 2">NRRL 8067</strain>
    </source>
</reference>
<dbReference type="EMBL" id="CP034279">
    <property type="protein sequence ID" value="QGV77441.1"/>
    <property type="molecule type" value="Genomic_DNA"/>
</dbReference>
<protein>
    <submittedName>
        <fullName evidence="1">Uncharacterized protein</fullName>
    </submittedName>
</protein>
<dbReference type="KEGG" id="sfic:EIZ62_03625"/>
<evidence type="ECO:0000313" key="1">
    <source>
        <dbReference type="EMBL" id="QGV77441.1"/>
    </source>
</evidence>